<dbReference type="PANTHER" id="PTHR36931">
    <property type="entry name" value="UPF0153 PROTEIN YEIW"/>
    <property type="match status" value="1"/>
</dbReference>
<dbReference type="eggNOG" id="COG0727">
    <property type="taxonomic scope" value="Bacteria"/>
</dbReference>
<dbReference type="InterPro" id="IPR052572">
    <property type="entry name" value="UPF0153_domain"/>
</dbReference>
<dbReference type="STRING" id="1430440.MGMSRv2__2957"/>
<dbReference type="KEGG" id="mgy:MGMSRv2__2957"/>
<dbReference type="HOGENOM" id="CLU_117076_0_0_5"/>
<dbReference type="PANTHER" id="PTHR36931:SF1">
    <property type="entry name" value="UPF0153 PROTEIN YEIW"/>
    <property type="match status" value="1"/>
</dbReference>
<name>V6F452_MAGGM</name>
<gene>
    <name evidence="1" type="ordered locus">MGMSRv2__2957</name>
</gene>
<keyword evidence="2" id="KW-1185">Reference proteome</keyword>
<evidence type="ECO:0000313" key="2">
    <source>
        <dbReference type="Proteomes" id="UP000018922"/>
    </source>
</evidence>
<sequence length="137" mass="15643">MNPDMAENRLRDCGPCTICCRFFAVPETGKPTNQWCEHCTDLGCAVHTTRPQSCRNFQCFWLLEPQMPEELRPDLCGVVVSFNEEHTSVVIHVDPDRPDALAEEPGSWWMEPLLNAYDPVCLVCGDDKMVVRRETQD</sequence>
<organism evidence="1 2">
    <name type="scientific">Magnetospirillum gryphiswaldense (strain DSM 6361 / JCM 21280 / NBRC 15271 / MSR-1)</name>
    <dbReference type="NCBI Taxonomy" id="431944"/>
    <lineage>
        <taxon>Bacteria</taxon>
        <taxon>Pseudomonadati</taxon>
        <taxon>Pseudomonadota</taxon>
        <taxon>Alphaproteobacteria</taxon>
        <taxon>Rhodospirillales</taxon>
        <taxon>Rhodospirillaceae</taxon>
        <taxon>Magnetospirillum</taxon>
    </lineage>
</organism>
<dbReference type="EMBL" id="HG794546">
    <property type="protein sequence ID" value="CDL00172.1"/>
    <property type="molecule type" value="Genomic_DNA"/>
</dbReference>
<protein>
    <submittedName>
        <fullName evidence="1">Uncharacterized protein</fullName>
    </submittedName>
</protein>
<dbReference type="AlphaFoldDB" id="V6F452"/>
<reference evidence="1 2" key="1">
    <citation type="journal article" date="2014" name="Genome Announc.">
        <title>Complete genome sequence of Magnetospirillum gryphiswaldense MSR-1.</title>
        <authorList>
            <person name="Wang X."/>
            <person name="Wang Q."/>
            <person name="Zhang W."/>
            <person name="Wang Y."/>
            <person name="Li L."/>
            <person name="Wen T."/>
            <person name="Zhang T."/>
            <person name="Zhang Y."/>
            <person name="Xu J."/>
            <person name="Hu J."/>
            <person name="Li S."/>
            <person name="Liu L."/>
            <person name="Liu J."/>
            <person name="Jiang W."/>
            <person name="Tian J."/>
            <person name="Li Y."/>
            <person name="Schuler D."/>
            <person name="Wang L."/>
            <person name="Li J."/>
        </authorList>
    </citation>
    <scope>NUCLEOTIDE SEQUENCE [LARGE SCALE GENOMIC DNA]</scope>
    <source>
        <strain evidence="2">DSM 6361 / JCM 21280 / NBRC 15271 / MSR-1</strain>
    </source>
</reference>
<dbReference type="Proteomes" id="UP000018922">
    <property type="component" value="Chromosome I"/>
</dbReference>
<proteinExistence type="predicted"/>
<accession>V6F452</accession>
<evidence type="ECO:0000313" key="1">
    <source>
        <dbReference type="EMBL" id="CDL00172.1"/>
    </source>
</evidence>